<dbReference type="Proteomes" id="UP000294914">
    <property type="component" value="Unassembled WGS sequence"/>
</dbReference>
<keyword evidence="3" id="KW-0963">Cytoplasm</keyword>
<dbReference type="InterPro" id="IPR036662">
    <property type="entry name" value="PTS_EIIA_man-typ_sf"/>
</dbReference>
<evidence type="ECO:0000313" key="10">
    <source>
        <dbReference type="Proteomes" id="UP000294914"/>
    </source>
</evidence>
<dbReference type="Gene3D" id="3.40.50.510">
    <property type="entry name" value="Phosphotransferase system, mannose-type IIA component"/>
    <property type="match status" value="1"/>
</dbReference>
<dbReference type="PANTHER" id="PTHR33799:SF1">
    <property type="entry name" value="PTS SYSTEM MANNOSE-SPECIFIC EIIAB COMPONENT-RELATED"/>
    <property type="match status" value="1"/>
</dbReference>
<dbReference type="InterPro" id="IPR004701">
    <property type="entry name" value="PTS_EIIA_man-typ"/>
</dbReference>
<dbReference type="GO" id="GO:0009401">
    <property type="term" value="P:phosphoenolpyruvate-dependent sugar phosphotransferase system"/>
    <property type="evidence" value="ECO:0007669"/>
    <property type="project" value="UniProtKB-KW"/>
</dbReference>
<feature type="domain" description="PTS EIIA type-4" evidence="8">
    <location>
        <begin position="2"/>
        <end position="123"/>
    </location>
</feature>
<dbReference type="Pfam" id="PF03610">
    <property type="entry name" value="EIIA-man"/>
    <property type="match status" value="1"/>
</dbReference>
<dbReference type="OrthoDB" id="7065728at2"/>
<dbReference type="GO" id="GO:0016020">
    <property type="term" value="C:membrane"/>
    <property type="evidence" value="ECO:0007669"/>
    <property type="project" value="InterPro"/>
</dbReference>
<sequence length="131" mass="14022">MSVAVLLITHDKIGQAMLDTAGKIIGQMPLTITRMGVGMNARLEETLDKAHQQIDQLDEGDGVLILTDLFGATPSNIARQLQSSHIAVITGLNLPMLIRVLNYPRLSLPEMVEKAVSGAHDGIIVIQSAGD</sequence>
<evidence type="ECO:0000256" key="5">
    <source>
        <dbReference type="ARBA" id="ARBA00022679"/>
    </source>
</evidence>
<dbReference type="InterPro" id="IPR033887">
    <property type="entry name" value="PTS_IIA_man"/>
</dbReference>
<dbReference type="GO" id="GO:0016301">
    <property type="term" value="F:kinase activity"/>
    <property type="evidence" value="ECO:0007669"/>
    <property type="project" value="UniProtKB-KW"/>
</dbReference>
<evidence type="ECO:0000256" key="3">
    <source>
        <dbReference type="ARBA" id="ARBA00022490"/>
    </source>
</evidence>
<evidence type="ECO:0000256" key="4">
    <source>
        <dbReference type="ARBA" id="ARBA00022597"/>
    </source>
</evidence>
<keyword evidence="7" id="KW-0418">Kinase</keyword>
<keyword evidence="4" id="KW-0762">Sugar transport</keyword>
<dbReference type="RefSeq" id="WP_134083727.1">
    <property type="nucleotide sequence ID" value="NZ_SOQX01000004.1"/>
</dbReference>
<evidence type="ECO:0000313" key="9">
    <source>
        <dbReference type="EMBL" id="TDY01082.1"/>
    </source>
</evidence>
<keyword evidence="6" id="KW-0598">Phosphotransferase system</keyword>
<comment type="subcellular location">
    <subcellularLocation>
        <location evidence="1">Cytoplasm</location>
    </subcellularLocation>
</comment>
<accession>A0A4R8IK13</accession>
<dbReference type="EMBL" id="SOQX01000004">
    <property type="protein sequence ID" value="TDY01082.1"/>
    <property type="molecule type" value="Genomic_DNA"/>
</dbReference>
<evidence type="ECO:0000256" key="2">
    <source>
        <dbReference type="ARBA" id="ARBA00022448"/>
    </source>
</evidence>
<evidence type="ECO:0000256" key="7">
    <source>
        <dbReference type="ARBA" id="ARBA00022777"/>
    </source>
</evidence>
<name>A0A4R8IK13_9GAMM</name>
<dbReference type="PROSITE" id="PS51096">
    <property type="entry name" value="PTS_EIIA_TYPE_4"/>
    <property type="match status" value="1"/>
</dbReference>
<dbReference type="SUPFAM" id="SSF53062">
    <property type="entry name" value="PTS system fructose IIA component-like"/>
    <property type="match status" value="1"/>
</dbReference>
<evidence type="ECO:0000259" key="8">
    <source>
        <dbReference type="PROSITE" id="PS51096"/>
    </source>
</evidence>
<evidence type="ECO:0000256" key="1">
    <source>
        <dbReference type="ARBA" id="ARBA00004496"/>
    </source>
</evidence>
<gene>
    <name evidence="9" type="ORF">EDC23_1828</name>
</gene>
<keyword evidence="10" id="KW-1185">Reference proteome</keyword>
<keyword evidence="5" id="KW-0808">Transferase</keyword>
<reference evidence="9 10" key="1">
    <citation type="submission" date="2019-03" db="EMBL/GenBank/DDBJ databases">
        <title>Genomic Encyclopedia of Type Strains, Phase IV (KMG-IV): sequencing the most valuable type-strain genomes for metagenomic binning, comparative biology and taxonomic classification.</title>
        <authorList>
            <person name="Goeker M."/>
        </authorList>
    </citation>
    <scope>NUCLEOTIDE SEQUENCE [LARGE SCALE GENOMIC DNA]</scope>
    <source>
        <strain evidence="9 10">DSM 16326</strain>
    </source>
</reference>
<dbReference type="PANTHER" id="PTHR33799">
    <property type="entry name" value="PTS PERMEASE-RELATED-RELATED"/>
    <property type="match status" value="1"/>
</dbReference>
<evidence type="ECO:0000256" key="6">
    <source>
        <dbReference type="ARBA" id="ARBA00022683"/>
    </source>
</evidence>
<keyword evidence="2" id="KW-0813">Transport</keyword>
<dbReference type="AlphaFoldDB" id="A0A4R8IK13"/>
<dbReference type="GO" id="GO:0005737">
    <property type="term" value="C:cytoplasm"/>
    <property type="evidence" value="ECO:0007669"/>
    <property type="project" value="UniProtKB-SubCell"/>
</dbReference>
<dbReference type="InterPro" id="IPR051471">
    <property type="entry name" value="Bacterial_PTS_sugar_comp"/>
</dbReference>
<dbReference type="CDD" id="cd00006">
    <property type="entry name" value="PTS_IIA_man"/>
    <property type="match status" value="1"/>
</dbReference>
<protein>
    <submittedName>
        <fullName evidence="9">PTS system ascorbate-specific IIA component</fullName>
    </submittedName>
</protein>
<organism evidence="9 10">
    <name type="scientific">Thiohalophilus thiocyanatoxydans</name>
    <dbReference type="NCBI Taxonomy" id="381308"/>
    <lineage>
        <taxon>Bacteria</taxon>
        <taxon>Pseudomonadati</taxon>
        <taxon>Pseudomonadota</taxon>
        <taxon>Gammaproteobacteria</taxon>
        <taxon>Thiohalomonadales</taxon>
        <taxon>Thiohalophilaceae</taxon>
        <taxon>Thiohalophilus</taxon>
    </lineage>
</organism>
<proteinExistence type="predicted"/>
<comment type="caution">
    <text evidence="9">The sequence shown here is derived from an EMBL/GenBank/DDBJ whole genome shotgun (WGS) entry which is preliminary data.</text>
</comment>